<evidence type="ECO:0000313" key="4">
    <source>
        <dbReference type="Proteomes" id="UP000315496"/>
    </source>
</evidence>
<keyword evidence="4" id="KW-1185">Reference proteome</keyword>
<name>A0A4Z1T472_GIAMU</name>
<dbReference type="InterPro" id="IPR036045">
    <property type="entry name" value="Sec1-like_sf"/>
</dbReference>
<dbReference type="GO" id="GO:0016192">
    <property type="term" value="P:vesicle-mediated transport"/>
    <property type="evidence" value="ECO:0007669"/>
    <property type="project" value="InterPro"/>
</dbReference>
<dbReference type="Proteomes" id="UP000315496">
    <property type="component" value="Chromosome 3"/>
</dbReference>
<comment type="similarity">
    <text evidence="1">Belongs to the STXBP/unc-18/SEC1 family.</text>
</comment>
<feature type="region of interest" description="Disordered" evidence="2">
    <location>
        <begin position="493"/>
        <end position="519"/>
    </location>
</feature>
<comment type="caution">
    <text evidence="3">The sequence shown here is derived from an EMBL/GenBank/DDBJ whole genome shotgun (WGS) entry which is preliminary data.</text>
</comment>
<accession>A0A4Z1T472</accession>
<dbReference type="SUPFAM" id="SSF56815">
    <property type="entry name" value="Sec1/munc18-like (SM) proteins"/>
    <property type="match status" value="1"/>
</dbReference>
<dbReference type="Gene3D" id="3.40.50.1910">
    <property type="match status" value="2"/>
</dbReference>
<sequence>MTRLRFEGPTVGLASIVDAQRDKLASLLAGIPTGRRLFLLDEQLVTPLNFLAADFFTQQDVRPLSKDVGEIEKDVNLVAIFYAETAPLLVELLHGLIPTRPDVTIHLLVAPYYSLYLDETLEELDLAKGVTTLEVFDYSLVPLDTYLFSLNVHDSARLLLRGELLPIQRAVSGLLLLTEQVGSFGRICARGSRAVAALEQYLDQVRASPEAQQSLQKPVAFTHVFIIDRGIDMLTPCLDPWTYEALIADHLAYRDSILETDGRSLNSVVDPIFGRLRAVHISDMKQVTDEVIAELRELASEQEQVAANRDAVSLQRIRLVMERSQKAKLEYQLIDVHLDIAKRLQMCLSYGLGHMYSLKREMLCEDVSGKRLVEAVEGYVLENAPLCDILRLISIWCITNTSPTKTVASLLPSLSARYGPAAELAIERLTGLGLLTGGKALYKDLVAIYDLLRNGGSGSISQVFNFIAAPSIALIEKELRAMASEAVAVTTHPDGEGYREVPRPRVSRRAPEGDWNGSVSKDVQLGTPSDPHNVLLLFLGGVTYAEVASSLILDQQLGDSTSIVIVGTEVQSGRALIESVMKE</sequence>
<proteinExistence type="inferred from homology"/>
<feature type="compositionally biased region" description="Basic and acidic residues" evidence="2">
    <location>
        <begin position="493"/>
        <end position="503"/>
    </location>
</feature>
<dbReference type="VEuPathDB" id="GiardiaDB:GMRT_12655"/>
<reference evidence="3 4" key="1">
    <citation type="submission" date="2019-05" db="EMBL/GenBank/DDBJ databases">
        <title>The compact genome of Giardia muris reveals important steps in the evolution of intestinal protozoan parasites.</title>
        <authorList>
            <person name="Xu F."/>
            <person name="Jimenez-Gonzalez A."/>
            <person name="Einarsson E."/>
            <person name="Astvaldsson A."/>
            <person name="Peirasmaki D."/>
            <person name="Eckmann L."/>
            <person name="Andersson J.O."/>
            <person name="Svard S.G."/>
            <person name="Jerlstrom-Hultqvist J."/>
        </authorList>
    </citation>
    <scope>NUCLEOTIDE SEQUENCE [LARGE SCALE GENOMIC DNA]</scope>
    <source>
        <strain evidence="3 4">Roberts-Thomson</strain>
    </source>
</reference>
<dbReference type="OrthoDB" id="10262287at2759"/>
<protein>
    <submittedName>
        <fullName evidence="3">Sec1 family protein</fullName>
    </submittedName>
</protein>
<evidence type="ECO:0000313" key="3">
    <source>
        <dbReference type="EMBL" id="TNJ27847.1"/>
    </source>
</evidence>
<organism evidence="3 4">
    <name type="scientific">Giardia muris</name>
    <dbReference type="NCBI Taxonomy" id="5742"/>
    <lineage>
        <taxon>Eukaryota</taxon>
        <taxon>Metamonada</taxon>
        <taxon>Diplomonadida</taxon>
        <taxon>Hexamitidae</taxon>
        <taxon>Giardiinae</taxon>
        <taxon>Giardia</taxon>
    </lineage>
</organism>
<dbReference type="EMBL" id="VDLU01000003">
    <property type="protein sequence ID" value="TNJ27847.1"/>
    <property type="molecule type" value="Genomic_DNA"/>
</dbReference>
<gene>
    <name evidence="3" type="ORF">GMRT_12655</name>
</gene>
<dbReference type="AlphaFoldDB" id="A0A4Z1T472"/>
<dbReference type="PANTHER" id="PTHR11679">
    <property type="entry name" value="VESICLE PROTEIN SORTING-ASSOCIATED"/>
    <property type="match status" value="1"/>
</dbReference>
<dbReference type="Pfam" id="PF00995">
    <property type="entry name" value="Sec1"/>
    <property type="match status" value="1"/>
</dbReference>
<evidence type="ECO:0000256" key="2">
    <source>
        <dbReference type="SAM" id="MobiDB-lite"/>
    </source>
</evidence>
<dbReference type="InterPro" id="IPR027482">
    <property type="entry name" value="Sec1-like_dom2"/>
</dbReference>
<dbReference type="InterPro" id="IPR001619">
    <property type="entry name" value="Sec1-like"/>
</dbReference>
<evidence type="ECO:0000256" key="1">
    <source>
        <dbReference type="ARBA" id="ARBA00009884"/>
    </source>
</evidence>